<evidence type="ECO:0000313" key="1">
    <source>
        <dbReference type="EMBL" id="MFD3225523.1"/>
    </source>
</evidence>
<keyword evidence="2" id="KW-1185">Reference proteome</keyword>
<proteinExistence type="predicted"/>
<dbReference type="Proteomes" id="UP001598201">
    <property type="component" value="Unassembled WGS sequence"/>
</dbReference>
<comment type="caution">
    <text evidence="1">The sequence shown here is derived from an EMBL/GenBank/DDBJ whole genome shotgun (WGS) entry which is preliminary data.</text>
</comment>
<protein>
    <submittedName>
        <fullName evidence="1">Uncharacterized protein</fullName>
    </submittedName>
</protein>
<gene>
    <name evidence="1" type="ORF">ACFPK4_18430</name>
</gene>
<name>A0ABW6CBP2_RAHSY</name>
<sequence>MKEPQSGKISSLSPCYLKHSQRAERAVKEPEILKRRGDRRLLRPVWVATQGLDLEVEVEVKVKVKVKTQSHGQSGACH</sequence>
<dbReference type="RefSeq" id="WP_379672034.1">
    <property type="nucleotide sequence ID" value="NZ_JBHUCJ010000052.1"/>
</dbReference>
<dbReference type="EMBL" id="JBHUCJ010000052">
    <property type="protein sequence ID" value="MFD3225523.1"/>
    <property type="molecule type" value="Genomic_DNA"/>
</dbReference>
<accession>A0ABW6CBP2</accession>
<evidence type="ECO:0000313" key="2">
    <source>
        <dbReference type="Proteomes" id="UP001598201"/>
    </source>
</evidence>
<reference evidence="1 2" key="1">
    <citation type="submission" date="2024-09" db="EMBL/GenBank/DDBJ databases">
        <title>Genomes of Rahnella.</title>
        <authorList>
            <person name="Mnguni F.C."/>
            <person name="Shin G.Y."/>
            <person name="Coutinho T."/>
        </authorList>
    </citation>
    <scope>NUCLEOTIDE SEQUENCE [LARGE SCALE GENOMIC DNA]</scope>
    <source>
        <strain evidence="1 2">20WA0057</strain>
    </source>
</reference>
<organism evidence="1 2">
    <name type="scientific">Rahnella sp. (strain Y9602)</name>
    <dbReference type="NCBI Taxonomy" id="2703885"/>
    <lineage>
        <taxon>Bacteria</taxon>
        <taxon>Pseudomonadati</taxon>
        <taxon>Pseudomonadota</taxon>
        <taxon>Gammaproteobacteria</taxon>
        <taxon>Enterobacterales</taxon>
        <taxon>Yersiniaceae</taxon>
        <taxon>Rahnella</taxon>
    </lineage>
</organism>